<proteinExistence type="predicted"/>
<sequence length="47" mass="5613">MIRLKQGKKVLNKNKDKIKIWKQAKYINVSFVAKQIAKLLEKQEKEN</sequence>
<gene>
    <name evidence="1" type="ORF">S03H2_30009</name>
</gene>
<organism evidence="1">
    <name type="scientific">marine sediment metagenome</name>
    <dbReference type="NCBI Taxonomy" id="412755"/>
    <lineage>
        <taxon>unclassified sequences</taxon>
        <taxon>metagenomes</taxon>
        <taxon>ecological metagenomes</taxon>
    </lineage>
</organism>
<accession>X1G4U3</accession>
<reference evidence="1" key="1">
    <citation type="journal article" date="2014" name="Front. Microbiol.">
        <title>High frequency of phylogenetically diverse reductive dehalogenase-homologous genes in deep subseafloor sedimentary metagenomes.</title>
        <authorList>
            <person name="Kawai M."/>
            <person name="Futagami T."/>
            <person name="Toyoda A."/>
            <person name="Takaki Y."/>
            <person name="Nishi S."/>
            <person name="Hori S."/>
            <person name="Arai W."/>
            <person name="Tsubouchi T."/>
            <person name="Morono Y."/>
            <person name="Uchiyama I."/>
            <person name="Ito T."/>
            <person name="Fujiyama A."/>
            <person name="Inagaki F."/>
            <person name="Takami H."/>
        </authorList>
    </citation>
    <scope>NUCLEOTIDE SEQUENCE</scope>
    <source>
        <strain evidence="1">Expedition CK06-06</strain>
    </source>
</reference>
<protein>
    <submittedName>
        <fullName evidence="1">Uncharacterized protein</fullName>
    </submittedName>
</protein>
<evidence type="ECO:0000313" key="1">
    <source>
        <dbReference type="EMBL" id="GAH52941.1"/>
    </source>
</evidence>
<comment type="caution">
    <text evidence="1">The sequence shown here is derived from an EMBL/GenBank/DDBJ whole genome shotgun (WGS) entry which is preliminary data.</text>
</comment>
<dbReference type="AlphaFoldDB" id="X1G4U3"/>
<dbReference type="EMBL" id="BARU01018138">
    <property type="protein sequence ID" value="GAH52941.1"/>
    <property type="molecule type" value="Genomic_DNA"/>
</dbReference>
<name>X1G4U3_9ZZZZ</name>